<sequence length="77" mass="9612">MDQIRKQINEMVKEADAEYIYWDAKELMRRTCMSWNFIQEQFFFNPGFPKHKIGKKWYFPARETRSFLEDWIRKQPS</sequence>
<dbReference type="Proteomes" id="UP000261905">
    <property type="component" value="Unassembled WGS sequence"/>
</dbReference>
<name>A0A371P0N0_9BACL</name>
<dbReference type="AlphaFoldDB" id="A0A371P0N0"/>
<keyword evidence="2" id="KW-1185">Reference proteome</keyword>
<accession>A0A371P0N0</accession>
<protein>
    <submittedName>
        <fullName evidence="1">Group-specific protein</fullName>
    </submittedName>
</protein>
<proteinExistence type="predicted"/>
<organism evidence="1 2">
    <name type="scientific">Paenibacillus paeoniae</name>
    <dbReference type="NCBI Taxonomy" id="2292705"/>
    <lineage>
        <taxon>Bacteria</taxon>
        <taxon>Bacillati</taxon>
        <taxon>Bacillota</taxon>
        <taxon>Bacilli</taxon>
        <taxon>Bacillales</taxon>
        <taxon>Paenibacillaceae</taxon>
        <taxon>Paenibacillus</taxon>
    </lineage>
</organism>
<evidence type="ECO:0000313" key="1">
    <source>
        <dbReference type="EMBL" id="REK69431.1"/>
    </source>
</evidence>
<comment type="caution">
    <text evidence="1">The sequence shown here is derived from an EMBL/GenBank/DDBJ whole genome shotgun (WGS) entry which is preliminary data.</text>
</comment>
<evidence type="ECO:0000313" key="2">
    <source>
        <dbReference type="Proteomes" id="UP000261905"/>
    </source>
</evidence>
<reference evidence="1 2" key="1">
    <citation type="submission" date="2018-08" db="EMBL/GenBank/DDBJ databases">
        <title>Paenibacillus sp. M4BSY-1, whole genome shotgun sequence.</title>
        <authorList>
            <person name="Tuo L."/>
        </authorList>
    </citation>
    <scope>NUCLEOTIDE SEQUENCE [LARGE SCALE GENOMIC DNA]</scope>
    <source>
        <strain evidence="1 2">M4BSY-1</strain>
    </source>
</reference>
<dbReference type="EMBL" id="QUBQ01000008">
    <property type="protein sequence ID" value="REK69431.1"/>
    <property type="molecule type" value="Genomic_DNA"/>
</dbReference>
<gene>
    <name evidence="1" type="ORF">DX130_24430</name>
</gene>
<dbReference type="OrthoDB" id="2167122at2"/>